<feature type="active site" description="Charge relay system" evidence="1">
    <location>
        <position position="321"/>
    </location>
</feature>
<gene>
    <name evidence="4" type="ORF">EV690_1194</name>
</gene>
<evidence type="ECO:0000313" key="5">
    <source>
        <dbReference type="Proteomes" id="UP000295565"/>
    </source>
</evidence>
<dbReference type="PROSITE" id="PS51892">
    <property type="entry name" value="SUBTILASE"/>
    <property type="match status" value="1"/>
</dbReference>
<comment type="similarity">
    <text evidence="1">Belongs to the peptidase S8 family.</text>
</comment>
<dbReference type="AlphaFoldDB" id="A0A4R1K503"/>
<dbReference type="SUPFAM" id="SSF52743">
    <property type="entry name" value="Subtilisin-like"/>
    <property type="match status" value="1"/>
</dbReference>
<dbReference type="Proteomes" id="UP000295565">
    <property type="component" value="Unassembled WGS sequence"/>
</dbReference>
<feature type="region of interest" description="Disordered" evidence="2">
    <location>
        <begin position="727"/>
        <end position="747"/>
    </location>
</feature>
<dbReference type="Gene3D" id="3.40.50.200">
    <property type="entry name" value="Peptidase S8/S53 domain"/>
    <property type="match status" value="1"/>
</dbReference>
<dbReference type="InterPro" id="IPR000209">
    <property type="entry name" value="Peptidase_S8/S53_dom"/>
</dbReference>
<keyword evidence="1" id="KW-0720">Serine protease</keyword>
<dbReference type="CDD" id="cd04847">
    <property type="entry name" value="Peptidases_S8_Subtilisin_like_2"/>
    <property type="match status" value="1"/>
</dbReference>
<dbReference type="InterPro" id="IPR034074">
    <property type="entry name" value="Y4bN_pept_dom"/>
</dbReference>
<feature type="domain" description="Peptidase S8/S53" evidence="3">
    <location>
        <begin position="280"/>
        <end position="618"/>
    </location>
</feature>
<accession>A0A4R1K503</accession>
<organism evidence="4 5">
    <name type="scientific">Celerinatantimonas diazotrophica</name>
    <dbReference type="NCBI Taxonomy" id="412034"/>
    <lineage>
        <taxon>Bacteria</taxon>
        <taxon>Pseudomonadati</taxon>
        <taxon>Pseudomonadota</taxon>
        <taxon>Gammaproteobacteria</taxon>
        <taxon>Celerinatantimonadaceae</taxon>
        <taxon>Celerinatantimonas</taxon>
    </lineage>
</organism>
<evidence type="ECO:0000256" key="2">
    <source>
        <dbReference type="SAM" id="MobiDB-lite"/>
    </source>
</evidence>
<comment type="caution">
    <text evidence="4">The sequence shown here is derived from an EMBL/GenBank/DDBJ whole genome shotgun (WGS) entry which is preliminary data.</text>
</comment>
<keyword evidence="5" id="KW-1185">Reference proteome</keyword>
<dbReference type="GO" id="GO:0004252">
    <property type="term" value="F:serine-type endopeptidase activity"/>
    <property type="evidence" value="ECO:0007669"/>
    <property type="project" value="UniProtKB-UniRule"/>
</dbReference>
<feature type="active site" description="Charge relay system" evidence="1">
    <location>
        <position position="554"/>
    </location>
</feature>
<keyword evidence="1" id="KW-0378">Hydrolase</keyword>
<evidence type="ECO:0000313" key="4">
    <source>
        <dbReference type="EMBL" id="TCK59030.1"/>
    </source>
</evidence>
<sequence length="834" mass="94221">MMDRKRHFLLGKNGRIEKYIYPRKVISNDKVKSADRIYHGKMLLRQLEQVKSFESKIEDDLDDIDLNCPIGVQVSFESFPGIEILFERLADVRSGIELLSITSDKDVSIANISVPIGKFPILENKIKQYLDPNNDGKLGPKNAALLNNIENIRKTVIKNLWTDNRELYPKLNTNVEWFEIWIPVLNDRVGNIDDFKRLCLLNHIESSDNILEFPERTVLLVHTSLKKLTSSVALLSKISEIRKAKTTAEFFSSLDIEEEREWVKDLLNRAQYNFNSRKNTPYISILDTGINIGHPLLAKCISSKDLFVVDDNWSEDDEEGHGTSMAGLAIWGDLTDSLSSSTMMSINHKVESIKLLRHPGDNQGKHLGNITASGISLSEISHADRKRIYTMALSAEESMDRGTPSAWSSEIDSLAVDYMGDNLYPRLFLVCAGNTGNDLSNIANSYPQYNELQDIQDPGQSWNAITVGAFTDKIEITDSGAENYSPLAPNGGLSPFATTSVIWKRSMPLKPEVVFEGGNMGVDQYSACSMDSLLLLSIHFKPLVRMFSTFNATSAATALAAKFASEIWSAYPNLWPESVRGIMVHSASWTKAMIRQFRNPGKTERQNVQHLLRCVGYGVPDLTKALWSVNNSLSIIIEDSLQPFEKLKGKSEPSTRDMHIHDIPWPKEQLLDLGETPVTMTVTLSYFIEPNPSSRNISNKYRYPSHQLRFDVKRPTESPEQFVKRLSRAARDEEEGSPSSPSDPNWLIGDFRNKGSIHKDEWHGTAADLAERGLLAVYPAMGWWRTRKKLERYNKEARYSLIISIETPSSDVDLYSTIETIIRNQVPIKNQIKI</sequence>
<name>A0A4R1K503_9GAMM</name>
<evidence type="ECO:0000256" key="1">
    <source>
        <dbReference type="PROSITE-ProRule" id="PRU01240"/>
    </source>
</evidence>
<protein>
    <submittedName>
        <fullName evidence="4">Subtilase family protein</fullName>
    </submittedName>
</protein>
<evidence type="ECO:0000259" key="3">
    <source>
        <dbReference type="Pfam" id="PF00082"/>
    </source>
</evidence>
<proteinExistence type="inferred from homology"/>
<dbReference type="GO" id="GO:0006508">
    <property type="term" value="P:proteolysis"/>
    <property type="evidence" value="ECO:0007669"/>
    <property type="project" value="UniProtKB-KW"/>
</dbReference>
<dbReference type="Pfam" id="PF00082">
    <property type="entry name" value="Peptidase_S8"/>
    <property type="match status" value="1"/>
</dbReference>
<dbReference type="RefSeq" id="WP_224054906.1">
    <property type="nucleotide sequence ID" value="NZ_OU594967.1"/>
</dbReference>
<keyword evidence="1" id="KW-0645">Protease</keyword>
<dbReference type="EMBL" id="SMGD01000011">
    <property type="protein sequence ID" value="TCK59030.1"/>
    <property type="molecule type" value="Genomic_DNA"/>
</dbReference>
<dbReference type="InterPro" id="IPR036852">
    <property type="entry name" value="Peptidase_S8/S53_dom_sf"/>
</dbReference>
<feature type="active site" description="Charge relay system" evidence="1">
    <location>
        <position position="287"/>
    </location>
</feature>
<reference evidence="4 5" key="1">
    <citation type="submission" date="2019-03" db="EMBL/GenBank/DDBJ databases">
        <title>Genomic Encyclopedia of Type Strains, Phase IV (KMG-IV): sequencing the most valuable type-strain genomes for metagenomic binning, comparative biology and taxonomic classification.</title>
        <authorList>
            <person name="Goeker M."/>
        </authorList>
    </citation>
    <scope>NUCLEOTIDE SEQUENCE [LARGE SCALE GENOMIC DNA]</scope>
    <source>
        <strain evidence="4 5">DSM 18577</strain>
    </source>
</reference>